<reference evidence="5 6" key="1">
    <citation type="journal article" date="2019" name="Int. J. Syst. Evol. Microbiol.">
        <title>The Global Catalogue of Microorganisms (GCM) 10K type strain sequencing project: providing services to taxonomists for standard genome sequencing and annotation.</title>
        <authorList>
            <consortium name="The Broad Institute Genomics Platform"/>
            <consortium name="The Broad Institute Genome Sequencing Center for Infectious Disease"/>
            <person name="Wu L."/>
            <person name="Ma J."/>
        </authorList>
    </citation>
    <scope>NUCLEOTIDE SEQUENCE [LARGE SCALE GENOMIC DNA]</scope>
    <source>
        <strain evidence="5 6">JCM 6924</strain>
    </source>
</reference>
<dbReference type="PANTHER" id="PTHR43464:SF19">
    <property type="entry name" value="UBIQUINONE BIOSYNTHESIS O-METHYLTRANSFERASE, MITOCHONDRIAL"/>
    <property type="match status" value="1"/>
</dbReference>
<accession>A0ABN3P474</accession>
<evidence type="ECO:0000259" key="4">
    <source>
        <dbReference type="Pfam" id="PF13649"/>
    </source>
</evidence>
<dbReference type="Proteomes" id="UP001501095">
    <property type="component" value="Unassembled WGS sequence"/>
</dbReference>
<dbReference type="EMBL" id="BAAATM010000018">
    <property type="protein sequence ID" value="GAA2548890.1"/>
    <property type="molecule type" value="Genomic_DNA"/>
</dbReference>
<keyword evidence="1 5" id="KW-0489">Methyltransferase</keyword>
<dbReference type="InterPro" id="IPR029063">
    <property type="entry name" value="SAM-dependent_MTases_sf"/>
</dbReference>
<dbReference type="RefSeq" id="WP_344541439.1">
    <property type="nucleotide sequence ID" value="NZ_BAAATM010000018.1"/>
</dbReference>
<dbReference type="Gene3D" id="3.40.50.150">
    <property type="entry name" value="Vaccinia Virus protein VP39"/>
    <property type="match status" value="1"/>
</dbReference>
<dbReference type="SUPFAM" id="SSF53335">
    <property type="entry name" value="S-adenosyl-L-methionine-dependent methyltransferases"/>
    <property type="match status" value="1"/>
</dbReference>
<dbReference type="Pfam" id="PF13649">
    <property type="entry name" value="Methyltransf_25"/>
    <property type="match status" value="1"/>
</dbReference>
<keyword evidence="2" id="KW-0808">Transferase</keyword>
<dbReference type="InterPro" id="IPR041698">
    <property type="entry name" value="Methyltransf_25"/>
</dbReference>
<name>A0ABN3P474_9ACTN</name>
<evidence type="ECO:0000256" key="3">
    <source>
        <dbReference type="ARBA" id="ARBA00022691"/>
    </source>
</evidence>
<sequence>MTTSHWNPNTHYHPEILGFVPENCREALDVGCGDGELARLLAARSGRVTGIDLSAEMVESARARSEDVDNARFLEADFFEASGTELPLGHYDLITMVAVAHHLGTERALSRSAELLAPGGRLAVIGLADPGSVLDLLHLAVAVPSVKALGRRRGGRHAPEKMPVADPDTTFREARDIARRVLPGSRFRRRLLWRYTLLWEKPRDVRA</sequence>
<dbReference type="GO" id="GO:0008168">
    <property type="term" value="F:methyltransferase activity"/>
    <property type="evidence" value="ECO:0007669"/>
    <property type="project" value="UniProtKB-KW"/>
</dbReference>
<evidence type="ECO:0000256" key="1">
    <source>
        <dbReference type="ARBA" id="ARBA00022603"/>
    </source>
</evidence>
<keyword evidence="3" id="KW-0949">S-adenosyl-L-methionine</keyword>
<dbReference type="GO" id="GO:0032259">
    <property type="term" value="P:methylation"/>
    <property type="evidence" value="ECO:0007669"/>
    <property type="project" value="UniProtKB-KW"/>
</dbReference>
<keyword evidence="6" id="KW-1185">Reference proteome</keyword>
<organism evidence="5 6">
    <name type="scientific">Streptomyces levis</name>
    <dbReference type="NCBI Taxonomy" id="285566"/>
    <lineage>
        <taxon>Bacteria</taxon>
        <taxon>Bacillati</taxon>
        <taxon>Actinomycetota</taxon>
        <taxon>Actinomycetes</taxon>
        <taxon>Kitasatosporales</taxon>
        <taxon>Streptomycetaceae</taxon>
        <taxon>Streptomyces</taxon>
    </lineage>
</organism>
<dbReference type="PANTHER" id="PTHR43464">
    <property type="entry name" value="METHYLTRANSFERASE"/>
    <property type="match status" value="1"/>
</dbReference>
<proteinExistence type="predicted"/>
<evidence type="ECO:0000313" key="5">
    <source>
        <dbReference type="EMBL" id="GAA2548890.1"/>
    </source>
</evidence>
<feature type="domain" description="Methyltransferase" evidence="4">
    <location>
        <begin position="28"/>
        <end position="120"/>
    </location>
</feature>
<dbReference type="CDD" id="cd02440">
    <property type="entry name" value="AdoMet_MTases"/>
    <property type="match status" value="1"/>
</dbReference>
<evidence type="ECO:0000313" key="6">
    <source>
        <dbReference type="Proteomes" id="UP001501095"/>
    </source>
</evidence>
<evidence type="ECO:0000256" key="2">
    <source>
        <dbReference type="ARBA" id="ARBA00022679"/>
    </source>
</evidence>
<protein>
    <submittedName>
        <fullName evidence="5">Class I SAM-dependent methyltransferase</fullName>
    </submittedName>
</protein>
<comment type="caution">
    <text evidence="5">The sequence shown here is derived from an EMBL/GenBank/DDBJ whole genome shotgun (WGS) entry which is preliminary data.</text>
</comment>
<gene>
    <name evidence="5" type="ORF">GCM10010423_56050</name>
</gene>